<evidence type="ECO:0008006" key="4">
    <source>
        <dbReference type="Google" id="ProtNLM"/>
    </source>
</evidence>
<proteinExistence type="predicted"/>
<feature type="transmembrane region" description="Helical" evidence="1">
    <location>
        <begin position="106"/>
        <end position="126"/>
    </location>
</feature>
<evidence type="ECO:0000256" key="1">
    <source>
        <dbReference type="SAM" id="Phobius"/>
    </source>
</evidence>
<feature type="transmembrane region" description="Helical" evidence="1">
    <location>
        <begin position="77"/>
        <end position="100"/>
    </location>
</feature>
<keyword evidence="1" id="KW-1133">Transmembrane helix</keyword>
<dbReference type="Proteomes" id="UP000465866">
    <property type="component" value="Chromosome"/>
</dbReference>
<dbReference type="KEGG" id="mcoo:MCOO_04100"/>
<evidence type="ECO:0000313" key="2">
    <source>
        <dbReference type="EMBL" id="BBX44395.1"/>
    </source>
</evidence>
<feature type="transmembrane region" description="Helical" evidence="1">
    <location>
        <begin position="22"/>
        <end position="43"/>
    </location>
</feature>
<keyword evidence="3" id="KW-1185">Reference proteome</keyword>
<protein>
    <recommendedName>
        <fullName evidence="4">Integral membrane protein</fullName>
    </recommendedName>
</protein>
<sequence length="132" mass="14026">MTSTTISRHTDAPRRRSINADLAFWTAAGAVVAALSAPLAHWWGVSRATLVVGGLSFAILGPVLLVGLNRTRPTRSLVAAFVVTNFLLAPITAAAAWFGWLPLSTAGNWALADAAAVMLVLGVWQFTELRRC</sequence>
<gene>
    <name evidence="2" type="ORF">MCOO_04100</name>
</gene>
<accession>A0A7I7KQM3</accession>
<dbReference type="RefSeq" id="WP_163774853.1">
    <property type="nucleotide sequence ID" value="NZ_AP022569.1"/>
</dbReference>
<reference evidence="2 3" key="1">
    <citation type="journal article" date="2019" name="Emerg. Microbes Infect.">
        <title>Comprehensive subspecies identification of 175 nontuberculous mycobacteria species based on 7547 genomic profiles.</title>
        <authorList>
            <person name="Matsumoto Y."/>
            <person name="Kinjo T."/>
            <person name="Motooka D."/>
            <person name="Nabeya D."/>
            <person name="Jung N."/>
            <person name="Uechi K."/>
            <person name="Horii T."/>
            <person name="Iida T."/>
            <person name="Fujita J."/>
            <person name="Nakamura S."/>
        </authorList>
    </citation>
    <scope>NUCLEOTIDE SEQUENCE [LARGE SCALE GENOMIC DNA]</scope>
    <source>
        <strain evidence="2 3">JCM 12404</strain>
    </source>
</reference>
<dbReference type="EMBL" id="AP022569">
    <property type="protein sequence ID" value="BBX44395.1"/>
    <property type="molecule type" value="Genomic_DNA"/>
</dbReference>
<name>A0A7I7KQM3_9MYCO</name>
<organism evidence="2 3">
    <name type="scientific">Mycobacterium cookii</name>
    <dbReference type="NCBI Taxonomy" id="1775"/>
    <lineage>
        <taxon>Bacteria</taxon>
        <taxon>Bacillati</taxon>
        <taxon>Actinomycetota</taxon>
        <taxon>Actinomycetes</taxon>
        <taxon>Mycobacteriales</taxon>
        <taxon>Mycobacteriaceae</taxon>
        <taxon>Mycobacterium</taxon>
    </lineage>
</organism>
<keyword evidence="1" id="KW-0812">Transmembrane</keyword>
<feature type="transmembrane region" description="Helical" evidence="1">
    <location>
        <begin position="49"/>
        <end position="68"/>
    </location>
</feature>
<dbReference type="AlphaFoldDB" id="A0A7I7KQM3"/>
<keyword evidence="1" id="KW-0472">Membrane</keyword>
<evidence type="ECO:0000313" key="3">
    <source>
        <dbReference type="Proteomes" id="UP000465866"/>
    </source>
</evidence>